<reference evidence="3 5" key="1">
    <citation type="submission" date="2016-10" db="EMBL/GenBank/DDBJ databases">
        <authorList>
            <person name="de Groot N.N."/>
        </authorList>
    </citation>
    <scope>NUCLEOTIDE SEQUENCE [LARGE SCALE GENOMIC DNA]</scope>
    <source>
        <strain evidence="3 5">CGMCC 4.1859</strain>
    </source>
</reference>
<evidence type="ECO:0000313" key="5">
    <source>
        <dbReference type="Proteomes" id="UP000198614"/>
    </source>
</evidence>
<sequence length="252" mass="25783">MSAPRVAIVTGSSSGIGEGIARALAADGFTVVVNSAASVDAGERLAAQLPGASYVQADIADPSDAVRLVETAVERHGRLDLLVNNAGISRTVPHADLDAITAEDWHRILGVNVVGTWQVSVAALEVMEPGGQIINITSVGGSRPLGSSIPYSVSKAALDHLTRLLAKAVGPDVRVNAIAPGPLETRMTSASLAARAARTAAMTPLGRLGQPSDVAAMVLALTKAPFVTGEVIHVDGGINLVTHFDAPRNDDA</sequence>
<dbReference type="InterPro" id="IPR036291">
    <property type="entry name" value="NAD(P)-bd_dom_sf"/>
</dbReference>
<dbReference type="GO" id="GO:0016491">
    <property type="term" value="F:oxidoreductase activity"/>
    <property type="evidence" value="ECO:0007669"/>
    <property type="project" value="UniProtKB-KW"/>
</dbReference>
<protein>
    <submittedName>
        <fullName evidence="3">Ketoreductase RED2</fullName>
    </submittedName>
    <submittedName>
        <fullName evidence="4">SDR family oxidoreductase</fullName>
    </submittedName>
</protein>
<dbReference type="InterPro" id="IPR020904">
    <property type="entry name" value="Sc_DH/Rdtase_CS"/>
</dbReference>
<gene>
    <name evidence="4" type="ORF">OHN36_03935</name>
    <name evidence="3" type="ORF">SAMN05216260_11749</name>
</gene>
<dbReference type="PROSITE" id="PS00061">
    <property type="entry name" value="ADH_SHORT"/>
    <property type="match status" value="1"/>
</dbReference>
<dbReference type="FunFam" id="3.40.50.720:FF:000084">
    <property type="entry name" value="Short-chain dehydrogenase reductase"/>
    <property type="match status" value="1"/>
</dbReference>
<keyword evidence="2" id="KW-0560">Oxidoreductase</keyword>
<dbReference type="Pfam" id="PF13561">
    <property type="entry name" value="adh_short_C2"/>
    <property type="match status" value="1"/>
</dbReference>
<proteinExistence type="inferred from homology"/>
<dbReference type="PRINTS" id="PR00081">
    <property type="entry name" value="GDHRDH"/>
</dbReference>
<reference evidence="4" key="2">
    <citation type="submission" date="2022-10" db="EMBL/GenBank/DDBJ databases">
        <title>The complete genomes of actinobacterial strains from the NBC collection.</title>
        <authorList>
            <person name="Joergensen T.S."/>
            <person name="Alvarez Arevalo M."/>
            <person name="Sterndorff E.B."/>
            <person name="Faurdal D."/>
            <person name="Vuksanovic O."/>
            <person name="Mourched A.-S."/>
            <person name="Charusanti P."/>
            <person name="Shaw S."/>
            <person name="Blin K."/>
            <person name="Weber T."/>
        </authorList>
    </citation>
    <scope>NUCLEOTIDE SEQUENCE</scope>
    <source>
        <strain evidence="4">NBC_00489</strain>
    </source>
</reference>
<evidence type="ECO:0000313" key="6">
    <source>
        <dbReference type="Proteomes" id="UP001432161"/>
    </source>
</evidence>
<organism evidence="3 5">
    <name type="scientific">Streptomyces griseoaurantiacus</name>
    <dbReference type="NCBI Taxonomy" id="68213"/>
    <lineage>
        <taxon>Bacteria</taxon>
        <taxon>Bacillati</taxon>
        <taxon>Actinomycetota</taxon>
        <taxon>Actinomycetes</taxon>
        <taxon>Kitasatosporales</taxon>
        <taxon>Streptomycetaceae</taxon>
        <taxon>Streptomyces</taxon>
        <taxon>Streptomyces aurantiacus group</taxon>
    </lineage>
</organism>
<dbReference type="EMBL" id="CP108330">
    <property type="protein sequence ID" value="WUR36391.1"/>
    <property type="molecule type" value="Genomic_DNA"/>
</dbReference>
<evidence type="ECO:0000313" key="4">
    <source>
        <dbReference type="EMBL" id="WUR36391.1"/>
    </source>
</evidence>
<evidence type="ECO:0000313" key="3">
    <source>
        <dbReference type="EMBL" id="SDG30087.1"/>
    </source>
</evidence>
<dbReference type="SUPFAM" id="SSF51735">
    <property type="entry name" value="NAD(P)-binding Rossmann-fold domains"/>
    <property type="match status" value="1"/>
</dbReference>
<dbReference type="Proteomes" id="UP000198614">
    <property type="component" value="Unassembled WGS sequence"/>
</dbReference>
<accession>A0A1G7T3Z9</accession>
<keyword evidence="6" id="KW-1185">Reference proteome</keyword>
<dbReference type="Proteomes" id="UP001432161">
    <property type="component" value="Chromosome"/>
</dbReference>
<dbReference type="PANTHER" id="PTHR43639:SF1">
    <property type="entry name" value="SHORT-CHAIN DEHYDROGENASE_REDUCTASE FAMILY PROTEIN"/>
    <property type="match status" value="1"/>
</dbReference>
<dbReference type="Gene3D" id="3.40.50.720">
    <property type="entry name" value="NAD(P)-binding Rossmann-like Domain"/>
    <property type="match status" value="1"/>
</dbReference>
<dbReference type="CDD" id="cd05233">
    <property type="entry name" value="SDR_c"/>
    <property type="match status" value="1"/>
</dbReference>
<evidence type="ECO:0000256" key="2">
    <source>
        <dbReference type="ARBA" id="ARBA00023002"/>
    </source>
</evidence>
<dbReference type="PRINTS" id="PR00080">
    <property type="entry name" value="SDRFAMILY"/>
</dbReference>
<dbReference type="OrthoDB" id="9803333at2"/>
<dbReference type="AlphaFoldDB" id="A0A1G7T3Z9"/>
<comment type="similarity">
    <text evidence="1">Belongs to the short-chain dehydrogenases/reductases (SDR) family.</text>
</comment>
<dbReference type="EMBL" id="FNAX01000017">
    <property type="protein sequence ID" value="SDG30087.1"/>
    <property type="molecule type" value="Genomic_DNA"/>
</dbReference>
<name>A0A1G7T3Z9_9ACTN</name>
<dbReference type="PANTHER" id="PTHR43639">
    <property type="entry name" value="OXIDOREDUCTASE, SHORT-CHAIN DEHYDROGENASE/REDUCTASE FAMILY (AFU_ORTHOLOGUE AFUA_5G02870)"/>
    <property type="match status" value="1"/>
</dbReference>
<dbReference type="InterPro" id="IPR002347">
    <property type="entry name" value="SDR_fam"/>
</dbReference>
<evidence type="ECO:0000256" key="1">
    <source>
        <dbReference type="ARBA" id="ARBA00006484"/>
    </source>
</evidence>